<comment type="catalytic activity">
    <reaction evidence="7 8">
        <text>L-glutamyl-tRNA(Gln) + L-glutamine + ATP + H2O = L-glutaminyl-tRNA(Gln) + L-glutamate + ADP + phosphate + H(+)</text>
        <dbReference type="Rhea" id="RHEA:17521"/>
        <dbReference type="Rhea" id="RHEA-COMP:9681"/>
        <dbReference type="Rhea" id="RHEA-COMP:9684"/>
        <dbReference type="ChEBI" id="CHEBI:15377"/>
        <dbReference type="ChEBI" id="CHEBI:15378"/>
        <dbReference type="ChEBI" id="CHEBI:29985"/>
        <dbReference type="ChEBI" id="CHEBI:30616"/>
        <dbReference type="ChEBI" id="CHEBI:43474"/>
        <dbReference type="ChEBI" id="CHEBI:58359"/>
        <dbReference type="ChEBI" id="CHEBI:78520"/>
        <dbReference type="ChEBI" id="CHEBI:78521"/>
        <dbReference type="ChEBI" id="CHEBI:456216"/>
    </reaction>
</comment>
<dbReference type="GO" id="GO:0050566">
    <property type="term" value="F:asparaginyl-tRNA synthase (glutamine-hydrolyzing) activity"/>
    <property type="evidence" value="ECO:0007669"/>
    <property type="project" value="RHEA"/>
</dbReference>
<keyword evidence="9" id="KW-0808">Transferase</keyword>
<evidence type="ECO:0000256" key="5">
    <source>
        <dbReference type="ARBA" id="ARBA00024799"/>
    </source>
</evidence>
<evidence type="ECO:0000256" key="6">
    <source>
        <dbReference type="ARBA" id="ARBA00047380"/>
    </source>
</evidence>
<dbReference type="Pfam" id="PF02686">
    <property type="entry name" value="GatC"/>
    <property type="match status" value="1"/>
</dbReference>
<evidence type="ECO:0000256" key="3">
    <source>
        <dbReference type="ARBA" id="ARBA00022741"/>
    </source>
</evidence>
<dbReference type="GO" id="GO:0070681">
    <property type="term" value="P:glutaminyl-tRNAGln biosynthesis via transamidation"/>
    <property type="evidence" value="ECO:0007669"/>
    <property type="project" value="TreeGrafter"/>
</dbReference>
<evidence type="ECO:0000256" key="8">
    <source>
        <dbReference type="HAMAP-Rule" id="MF_00122"/>
    </source>
</evidence>
<dbReference type="EMBL" id="LZRT01000086">
    <property type="protein sequence ID" value="OUM86777.1"/>
    <property type="molecule type" value="Genomic_DNA"/>
</dbReference>
<keyword evidence="3 8" id="KW-0547">Nucleotide-binding</keyword>
<dbReference type="GO" id="GO:0006412">
    <property type="term" value="P:translation"/>
    <property type="evidence" value="ECO:0007669"/>
    <property type="project" value="UniProtKB-UniRule"/>
</dbReference>
<keyword evidence="8" id="KW-0436">Ligase</keyword>
<dbReference type="GO" id="GO:0005524">
    <property type="term" value="F:ATP binding"/>
    <property type="evidence" value="ECO:0007669"/>
    <property type="project" value="UniProtKB-KW"/>
</dbReference>
<accession>A0A1Y3PKV6</accession>
<dbReference type="GO" id="GO:0050567">
    <property type="term" value="F:glutaminyl-tRNA synthase (glutamine-hydrolyzing) activity"/>
    <property type="evidence" value="ECO:0007669"/>
    <property type="project" value="UniProtKB-UniRule"/>
</dbReference>
<dbReference type="GO" id="GO:0006450">
    <property type="term" value="P:regulation of translational fidelity"/>
    <property type="evidence" value="ECO:0007669"/>
    <property type="project" value="InterPro"/>
</dbReference>
<organism evidence="9 10">
    <name type="scientific">Bacillus thermozeamaize</name>
    <dbReference type="NCBI Taxonomy" id="230954"/>
    <lineage>
        <taxon>Bacteria</taxon>
        <taxon>Bacillati</taxon>
        <taxon>Bacillota</taxon>
        <taxon>Bacilli</taxon>
        <taxon>Bacillales</taxon>
        <taxon>Bacillaceae</taxon>
        <taxon>Bacillus</taxon>
    </lineage>
</organism>
<dbReference type="Gene3D" id="1.10.20.60">
    <property type="entry name" value="Glu-tRNAGln amidotransferase C subunit, N-terminal domain"/>
    <property type="match status" value="1"/>
</dbReference>
<evidence type="ECO:0000256" key="7">
    <source>
        <dbReference type="ARBA" id="ARBA00047913"/>
    </source>
</evidence>
<dbReference type="SUPFAM" id="SSF141000">
    <property type="entry name" value="Glu-tRNAGln amidotransferase C subunit"/>
    <property type="match status" value="1"/>
</dbReference>
<dbReference type="InterPro" id="IPR036113">
    <property type="entry name" value="Asp/Glu-ADT_sf_sub_c"/>
</dbReference>
<dbReference type="AlphaFoldDB" id="A0A1Y3PKV6"/>
<protein>
    <recommendedName>
        <fullName evidence="8">Aspartyl/glutamyl-tRNA(Asn/Gln) amidotransferase subunit C</fullName>
        <shortName evidence="8">Asp/Glu-ADT subunit C</shortName>
        <ecNumber evidence="8">6.3.5.-</ecNumber>
    </recommendedName>
</protein>
<gene>
    <name evidence="8" type="primary">gatC</name>
    <name evidence="9" type="ORF">BAA01_04080</name>
</gene>
<evidence type="ECO:0000256" key="1">
    <source>
        <dbReference type="ARBA" id="ARBA00010757"/>
    </source>
</evidence>
<keyword evidence="4 8" id="KW-0067">ATP-binding</keyword>
<dbReference type="InterPro" id="IPR003837">
    <property type="entry name" value="GatC"/>
</dbReference>
<comment type="similarity">
    <text evidence="1 8">Belongs to the GatC family.</text>
</comment>
<evidence type="ECO:0000256" key="2">
    <source>
        <dbReference type="ARBA" id="ARBA00011123"/>
    </source>
</evidence>
<evidence type="ECO:0000313" key="10">
    <source>
        <dbReference type="Proteomes" id="UP000196475"/>
    </source>
</evidence>
<dbReference type="EC" id="6.3.5.-" evidence="8"/>
<evidence type="ECO:0000256" key="4">
    <source>
        <dbReference type="ARBA" id="ARBA00022840"/>
    </source>
</evidence>
<proteinExistence type="inferred from homology"/>
<dbReference type="PANTHER" id="PTHR15004:SF0">
    <property type="entry name" value="GLUTAMYL-TRNA(GLN) AMIDOTRANSFERASE SUBUNIT C, MITOCHONDRIAL"/>
    <property type="match status" value="1"/>
</dbReference>
<reference evidence="10" key="1">
    <citation type="submission" date="2016-06" db="EMBL/GenBank/DDBJ databases">
        <authorList>
            <person name="Nascimento L."/>
            <person name="Pereira R.V."/>
            <person name="Martins L.F."/>
            <person name="Quaggio R.B."/>
            <person name="Silva A.M."/>
            <person name="Setubal J.C."/>
        </authorList>
    </citation>
    <scope>NUCLEOTIDE SEQUENCE [LARGE SCALE GENOMIC DNA]</scope>
</reference>
<comment type="catalytic activity">
    <reaction evidence="6 8">
        <text>L-aspartyl-tRNA(Asn) + L-glutamine + ATP + H2O = L-asparaginyl-tRNA(Asn) + L-glutamate + ADP + phosphate + 2 H(+)</text>
        <dbReference type="Rhea" id="RHEA:14513"/>
        <dbReference type="Rhea" id="RHEA-COMP:9674"/>
        <dbReference type="Rhea" id="RHEA-COMP:9677"/>
        <dbReference type="ChEBI" id="CHEBI:15377"/>
        <dbReference type="ChEBI" id="CHEBI:15378"/>
        <dbReference type="ChEBI" id="CHEBI:29985"/>
        <dbReference type="ChEBI" id="CHEBI:30616"/>
        <dbReference type="ChEBI" id="CHEBI:43474"/>
        <dbReference type="ChEBI" id="CHEBI:58359"/>
        <dbReference type="ChEBI" id="CHEBI:78515"/>
        <dbReference type="ChEBI" id="CHEBI:78516"/>
        <dbReference type="ChEBI" id="CHEBI:456216"/>
    </reaction>
</comment>
<dbReference type="HAMAP" id="MF_00122">
    <property type="entry name" value="GatC"/>
    <property type="match status" value="1"/>
</dbReference>
<comment type="caution">
    <text evidence="9">The sequence shown here is derived from an EMBL/GenBank/DDBJ whole genome shotgun (WGS) entry which is preliminary data.</text>
</comment>
<dbReference type="Proteomes" id="UP000196475">
    <property type="component" value="Unassembled WGS sequence"/>
</dbReference>
<dbReference type="NCBIfam" id="TIGR00135">
    <property type="entry name" value="gatC"/>
    <property type="match status" value="1"/>
</dbReference>
<evidence type="ECO:0000313" key="9">
    <source>
        <dbReference type="EMBL" id="OUM86777.1"/>
    </source>
</evidence>
<name>A0A1Y3PKV6_9BACI</name>
<dbReference type="PANTHER" id="PTHR15004">
    <property type="entry name" value="GLUTAMYL-TRNA(GLN) AMIDOTRANSFERASE SUBUNIT C, MITOCHONDRIAL"/>
    <property type="match status" value="1"/>
</dbReference>
<comment type="subunit">
    <text evidence="2 8">Heterotrimer of A, B and C subunits.</text>
</comment>
<comment type="function">
    <text evidence="5 8">Allows the formation of correctly charged Asn-tRNA(Asn) or Gln-tRNA(Gln) through the transamidation of misacylated Asp-tRNA(Asn) or Glu-tRNA(Gln) in organisms which lack either or both of asparaginyl-tRNA or glutaminyl-tRNA synthetases. The reaction takes place in the presence of glutamine and ATP through an activated phospho-Asp-tRNA(Asn) or phospho-Glu-tRNA(Gln).</text>
</comment>
<keyword evidence="8" id="KW-0648">Protein biosynthesis</keyword>
<sequence>MSKITREQVQHVANLARLQLSPEEEDRFTRNLNDILLFFHKLNELDTQDVPPTSHVLEITNVMREDNVRPSWPREEVLKNAPDHENGMFRVPAVIEE</sequence>
<dbReference type="GO" id="GO:0016740">
    <property type="term" value="F:transferase activity"/>
    <property type="evidence" value="ECO:0007669"/>
    <property type="project" value="UniProtKB-KW"/>
</dbReference>